<gene>
    <name evidence="7" type="ORF">BegalDRAFT_1116</name>
</gene>
<sequence>MQYTTVSVTPYLQNCSLLWCEKTKEGMVVDPGGDVARILSVINKQQIAIKSILLTHGHLDHVGGAVELSHHVKAPILGPHQADKFWLDALQEQSRAFGFPPHEPFIPQRWLNHGDYVEFGNESLEVRHCPGHTPGHVIFFNKNKRIAFVGDVLFKGSIGRTDFPQGNHKTLIHSIKSQLWTLGDEVTFISGHGESSTIGEERDTNPFVDGHLL</sequence>
<dbReference type="AlphaFoldDB" id="I3CEH5"/>
<dbReference type="GO" id="GO:0016787">
    <property type="term" value="F:hydrolase activity"/>
    <property type="evidence" value="ECO:0007669"/>
    <property type="project" value="UniProtKB-KW"/>
</dbReference>
<dbReference type="InterPro" id="IPR001279">
    <property type="entry name" value="Metallo-B-lactamas"/>
</dbReference>
<dbReference type="Pfam" id="PF00753">
    <property type="entry name" value="Lactamase_B"/>
    <property type="match status" value="1"/>
</dbReference>
<dbReference type="CDD" id="cd07737">
    <property type="entry name" value="YcbL-like_MBL-fold"/>
    <property type="match status" value="1"/>
</dbReference>
<keyword evidence="8" id="KW-1185">Reference proteome</keyword>
<feature type="domain" description="Metallo-beta-lactamase" evidence="6">
    <location>
        <begin position="12"/>
        <end position="192"/>
    </location>
</feature>
<dbReference type="SUPFAM" id="SSF56281">
    <property type="entry name" value="Metallo-hydrolase/oxidoreductase"/>
    <property type="match status" value="1"/>
</dbReference>
<evidence type="ECO:0000256" key="1">
    <source>
        <dbReference type="ARBA" id="ARBA00001947"/>
    </source>
</evidence>
<dbReference type="GO" id="GO:0046872">
    <property type="term" value="F:metal ion binding"/>
    <property type="evidence" value="ECO:0007669"/>
    <property type="project" value="UniProtKB-KW"/>
</dbReference>
<accession>I3CEH5</accession>
<dbReference type="Gene3D" id="3.60.15.10">
    <property type="entry name" value="Ribonuclease Z/Hydroxyacylglutathione hydrolase-like"/>
    <property type="match status" value="1"/>
</dbReference>
<evidence type="ECO:0000259" key="6">
    <source>
        <dbReference type="SMART" id="SM00849"/>
    </source>
</evidence>
<organism evidence="7 8">
    <name type="scientific">Beggiatoa alba B18LD</name>
    <dbReference type="NCBI Taxonomy" id="395493"/>
    <lineage>
        <taxon>Bacteria</taxon>
        <taxon>Pseudomonadati</taxon>
        <taxon>Pseudomonadota</taxon>
        <taxon>Gammaproteobacteria</taxon>
        <taxon>Thiotrichales</taxon>
        <taxon>Thiotrichaceae</taxon>
        <taxon>Beggiatoa</taxon>
    </lineage>
</organism>
<name>I3CEH5_9GAMM</name>
<reference evidence="7 8" key="1">
    <citation type="submission" date="2011-11" db="EMBL/GenBank/DDBJ databases">
        <title>Improved High-Quality Draft sequence of Beggiatoa alba B18lD.</title>
        <authorList>
            <consortium name="US DOE Joint Genome Institute"/>
            <person name="Lucas S."/>
            <person name="Han J."/>
            <person name="Lapidus A."/>
            <person name="Cheng J.-F."/>
            <person name="Goodwin L."/>
            <person name="Pitluck S."/>
            <person name="Peters L."/>
            <person name="Mikhailova N."/>
            <person name="Held B."/>
            <person name="Detter J.C."/>
            <person name="Han C."/>
            <person name="Tapia R."/>
            <person name="Land M."/>
            <person name="Hauser L."/>
            <person name="Kyrpides N."/>
            <person name="Ivanova N."/>
            <person name="Pagani I."/>
            <person name="Samuel K."/>
            <person name="Teske A."/>
            <person name="Mueller J."/>
            <person name="Woyke T."/>
        </authorList>
    </citation>
    <scope>NUCLEOTIDE SEQUENCE [LARGE SCALE GENOMIC DNA]</scope>
    <source>
        <strain evidence="7 8">B18LD</strain>
    </source>
</reference>
<evidence type="ECO:0000256" key="3">
    <source>
        <dbReference type="ARBA" id="ARBA00022801"/>
    </source>
</evidence>
<dbReference type="InterPro" id="IPR036866">
    <property type="entry name" value="RibonucZ/Hydroxyglut_hydro"/>
</dbReference>
<evidence type="ECO:0000256" key="5">
    <source>
        <dbReference type="SAM" id="MobiDB-lite"/>
    </source>
</evidence>
<dbReference type="HOGENOM" id="CLU_030571_5_0_6"/>
<evidence type="ECO:0000313" key="8">
    <source>
        <dbReference type="Proteomes" id="UP000005744"/>
    </source>
</evidence>
<dbReference type="InterPro" id="IPR051453">
    <property type="entry name" value="MBL_Glyoxalase_II"/>
</dbReference>
<dbReference type="PANTHER" id="PTHR46233:SF3">
    <property type="entry name" value="HYDROXYACYLGLUTATHIONE HYDROLASE GLOC"/>
    <property type="match status" value="1"/>
</dbReference>
<dbReference type="eggNOG" id="COG0491">
    <property type="taxonomic scope" value="Bacteria"/>
</dbReference>
<dbReference type="Proteomes" id="UP000005744">
    <property type="component" value="Unassembled WGS sequence"/>
</dbReference>
<proteinExistence type="predicted"/>
<evidence type="ECO:0000313" key="7">
    <source>
        <dbReference type="EMBL" id="EIJ42018.1"/>
    </source>
</evidence>
<keyword evidence="4" id="KW-0862">Zinc</keyword>
<dbReference type="SMART" id="SM00849">
    <property type="entry name" value="Lactamase_B"/>
    <property type="match status" value="1"/>
</dbReference>
<evidence type="ECO:0000256" key="2">
    <source>
        <dbReference type="ARBA" id="ARBA00022723"/>
    </source>
</evidence>
<evidence type="ECO:0000256" key="4">
    <source>
        <dbReference type="ARBA" id="ARBA00022833"/>
    </source>
</evidence>
<dbReference type="EMBL" id="JH600070">
    <property type="protein sequence ID" value="EIJ42018.1"/>
    <property type="molecule type" value="Genomic_DNA"/>
</dbReference>
<protein>
    <submittedName>
        <fullName evidence="7">Zn-dependent hydrolase, glyoxylase</fullName>
    </submittedName>
</protein>
<feature type="region of interest" description="Disordered" evidence="5">
    <location>
        <begin position="193"/>
        <end position="213"/>
    </location>
</feature>
<dbReference type="PANTHER" id="PTHR46233">
    <property type="entry name" value="HYDROXYACYLGLUTATHIONE HYDROLASE GLOC"/>
    <property type="match status" value="1"/>
</dbReference>
<keyword evidence="2" id="KW-0479">Metal-binding</keyword>
<comment type="cofactor">
    <cofactor evidence="1">
        <name>Zn(2+)</name>
        <dbReference type="ChEBI" id="CHEBI:29105"/>
    </cofactor>
</comment>
<keyword evidence="3 7" id="KW-0378">Hydrolase</keyword>
<dbReference type="STRING" id="395493.BegalDRAFT_1116"/>